<accession>A0ABW7RDY8</accession>
<dbReference type="InterPro" id="IPR050641">
    <property type="entry name" value="RIFMO-like"/>
</dbReference>
<evidence type="ECO:0000256" key="1">
    <source>
        <dbReference type="ARBA" id="ARBA00001974"/>
    </source>
</evidence>
<dbReference type="PRINTS" id="PR00420">
    <property type="entry name" value="RNGMNOXGNASE"/>
</dbReference>
<comment type="cofactor">
    <cofactor evidence="1">
        <name>FAD</name>
        <dbReference type="ChEBI" id="CHEBI:57692"/>
    </cofactor>
</comment>
<dbReference type="Pfam" id="PF21274">
    <property type="entry name" value="Rng_hyd_C"/>
    <property type="match status" value="1"/>
</dbReference>
<name>A0ABW7RDY8_9ACTN</name>
<proteinExistence type="predicted"/>
<dbReference type="Proteomes" id="UP001610990">
    <property type="component" value="Unassembled WGS sequence"/>
</dbReference>
<dbReference type="RefSeq" id="WP_367429309.1">
    <property type="nucleotide sequence ID" value="NZ_CP108413.1"/>
</dbReference>
<keyword evidence="6" id="KW-1185">Reference proteome</keyword>
<evidence type="ECO:0000256" key="3">
    <source>
        <dbReference type="ARBA" id="ARBA00022827"/>
    </source>
</evidence>
<gene>
    <name evidence="5" type="ORF">ACH4GP_12330</name>
</gene>
<keyword evidence="5" id="KW-0560">Oxidoreductase</keyword>
<dbReference type="NCBIfam" id="NF004832">
    <property type="entry name" value="PRK06184.1"/>
    <property type="match status" value="1"/>
</dbReference>
<dbReference type="Pfam" id="PF01494">
    <property type="entry name" value="FAD_binding_3"/>
    <property type="match status" value="1"/>
</dbReference>
<dbReference type="PANTHER" id="PTHR43004">
    <property type="entry name" value="TRK SYSTEM POTASSIUM UPTAKE PROTEIN"/>
    <property type="match status" value="1"/>
</dbReference>
<evidence type="ECO:0000313" key="6">
    <source>
        <dbReference type="Proteomes" id="UP001610990"/>
    </source>
</evidence>
<feature type="domain" description="FAD-binding" evidence="4">
    <location>
        <begin position="23"/>
        <end position="362"/>
    </location>
</feature>
<protein>
    <submittedName>
        <fullName evidence="5">FAD-dependent monooxygenase</fullName>
    </submittedName>
</protein>
<dbReference type="PANTHER" id="PTHR43004:SF19">
    <property type="entry name" value="BINDING MONOOXYGENASE, PUTATIVE (JCVI)-RELATED"/>
    <property type="match status" value="1"/>
</dbReference>
<evidence type="ECO:0000313" key="5">
    <source>
        <dbReference type="EMBL" id="MFH8585174.1"/>
    </source>
</evidence>
<dbReference type="InterPro" id="IPR002938">
    <property type="entry name" value="FAD-bd"/>
</dbReference>
<dbReference type="SUPFAM" id="SSF51905">
    <property type="entry name" value="FAD/NAD(P)-binding domain"/>
    <property type="match status" value="1"/>
</dbReference>
<dbReference type="Gene3D" id="3.50.50.60">
    <property type="entry name" value="FAD/NAD(P)-binding domain"/>
    <property type="match status" value="1"/>
</dbReference>
<dbReference type="Gene3D" id="3.30.70.2450">
    <property type="match status" value="1"/>
</dbReference>
<dbReference type="EMBL" id="JBIRGH010000006">
    <property type="protein sequence ID" value="MFH8585174.1"/>
    <property type="molecule type" value="Genomic_DNA"/>
</dbReference>
<organism evidence="5 6">
    <name type="scientific">Streptomyces celluloflavus</name>
    <dbReference type="NCBI Taxonomy" id="58344"/>
    <lineage>
        <taxon>Bacteria</taxon>
        <taxon>Bacillati</taxon>
        <taxon>Actinomycetota</taxon>
        <taxon>Actinomycetes</taxon>
        <taxon>Kitasatosporales</taxon>
        <taxon>Streptomycetaceae</taxon>
        <taxon>Streptomyces</taxon>
    </lineage>
</organism>
<evidence type="ECO:0000259" key="4">
    <source>
        <dbReference type="Pfam" id="PF01494"/>
    </source>
</evidence>
<dbReference type="Gene3D" id="3.40.30.120">
    <property type="match status" value="1"/>
</dbReference>
<sequence length="507" mass="54769">MLAKGVVFMTSESQLDDRGATTTEVLIVGAGPTGLTLACDLARRGVRCRLIEQSDRLFPGSRGKGLQPRTQEVFDDLGVSDAIRAAGAPFPPMMSWENGERRGAWHLIGQAPGSPLSRYPSVWMIPQWRTQQILHERLRQLGGDVEFDTSLLDLRQTAEDVTAELAHRDGTLRTVTARYLVAADGGRSAVRHALGIAMVGKDSGLRPALVADVRIDGLDRENWHVWPKAPGGSMLLCPLPGTDDFQFSAQFETDDSDTSRDVRGIIATRSHLLAGAVTDVRCASYYQPHAALAPRFRCGRVFLAGDAAHVHPPGGGQGLNTSVQDAYNLGWKLGQVLRHGARPRLLDSYQAERLPVAAEVLELSTRLYRVGRKPEVGSAGEAARRGRATNQLGVGYRQSSMTAEARDRLTEGALRAGDRAPDVALPGAAGHPRRLFDVFRGPQFTLLAIGVKPPSVSARVRTHSVHDDAVAEIYGEGLFLVRPDGYVGLATHDPADVRPYLTAVGLG</sequence>
<evidence type="ECO:0000256" key="2">
    <source>
        <dbReference type="ARBA" id="ARBA00022630"/>
    </source>
</evidence>
<keyword evidence="3" id="KW-0274">FAD</keyword>
<dbReference type="GO" id="GO:0004497">
    <property type="term" value="F:monooxygenase activity"/>
    <property type="evidence" value="ECO:0007669"/>
    <property type="project" value="UniProtKB-KW"/>
</dbReference>
<keyword evidence="5" id="KW-0503">Monooxygenase</keyword>
<dbReference type="InterPro" id="IPR036188">
    <property type="entry name" value="FAD/NAD-bd_sf"/>
</dbReference>
<reference evidence="5 6" key="1">
    <citation type="submission" date="2024-10" db="EMBL/GenBank/DDBJ databases">
        <title>The Natural Products Discovery Center: Release of the First 8490 Sequenced Strains for Exploring Actinobacteria Biosynthetic Diversity.</title>
        <authorList>
            <person name="Kalkreuter E."/>
            <person name="Kautsar S.A."/>
            <person name="Yang D."/>
            <person name="Bader C.D."/>
            <person name="Teijaro C.N."/>
            <person name="Fluegel L."/>
            <person name="Davis C.M."/>
            <person name="Simpson J.R."/>
            <person name="Lauterbach L."/>
            <person name="Steele A.D."/>
            <person name="Gui C."/>
            <person name="Meng S."/>
            <person name="Li G."/>
            <person name="Viehrig K."/>
            <person name="Ye F."/>
            <person name="Su P."/>
            <person name="Kiefer A.F."/>
            <person name="Nichols A."/>
            <person name="Cepeda A.J."/>
            <person name="Yan W."/>
            <person name="Fan B."/>
            <person name="Jiang Y."/>
            <person name="Adhikari A."/>
            <person name="Zheng C.-J."/>
            <person name="Schuster L."/>
            <person name="Cowan T.M."/>
            <person name="Smanski M.J."/>
            <person name="Chevrette M.G."/>
            <person name="De Carvalho L.P.S."/>
            <person name="Shen B."/>
        </authorList>
    </citation>
    <scope>NUCLEOTIDE SEQUENCE [LARGE SCALE GENOMIC DNA]</scope>
    <source>
        <strain evidence="5 6">NPDC018013</strain>
    </source>
</reference>
<comment type="caution">
    <text evidence="5">The sequence shown here is derived from an EMBL/GenBank/DDBJ whole genome shotgun (WGS) entry which is preliminary data.</text>
</comment>
<keyword evidence="2" id="KW-0285">Flavoprotein</keyword>